<feature type="transmembrane region" description="Helical" evidence="1">
    <location>
        <begin position="108"/>
        <end position="134"/>
    </location>
</feature>
<evidence type="ECO:0008006" key="3">
    <source>
        <dbReference type="Google" id="ProtNLM"/>
    </source>
</evidence>
<dbReference type="EMBL" id="FN654869">
    <property type="protein sequence ID" value="CBY36925.1"/>
    <property type="molecule type" value="Genomic_DNA"/>
</dbReference>
<name>E4YN71_OIKDI</name>
<keyword evidence="1" id="KW-0812">Transmembrane</keyword>
<keyword evidence="1" id="KW-1133">Transmembrane helix</keyword>
<organism evidence="2">
    <name type="scientific">Oikopleura dioica</name>
    <name type="common">Tunicate</name>
    <dbReference type="NCBI Taxonomy" id="34765"/>
    <lineage>
        <taxon>Eukaryota</taxon>
        <taxon>Metazoa</taxon>
        <taxon>Chordata</taxon>
        <taxon>Tunicata</taxon>
        <taxon>Appendicularia</taxon>
        <taxon>Copelata</taxon>
        <taxon>Oikopleuridae</taxon>
        <taxon>Oikopleura</taxon>
    </lineage>
</organism>
<sequence length="209" mass="23091">MSQFEIDISPKKLNVLAYGIVPALLTTSLQAASLTSNYWFEQVIVSTNSSSIPFAQEIHFGLFRHCTRRIPLGGSDREGSICQNLENVDIGRVDQKLPEDVQTLKITMIVHFIFSALLVAALMGLSIETVCFSLTKKRRRIIAFSLCFGTLFSLISMLAYVTWSRSRSTPSALIGGTVIQPGIGFVLSWISSGAHFCTLLTLCLTFYLN</sequence>
<dbReference type="Gene3D" id="1.20.140.150">
    <property type="match status" value="1"/>
</dbReference>
<evidence type="ECO:0000313" key="2">
    <source>
        <dbReference type="EMBL" id="CBY36925.1"/>
    </source>
</evidence>
<dbReference type="AlphaFoldDB" id="E4YN71"/>
<reference evidence="2" key="1">
    <citation type="journal article" date="2010" name="Science">
        <title>Plasticity of animal genome architecture unmasked by rapid evolution of a pelagic tunicate.</title>
        <authorList>
            <person name="Denoeud F."/>
            <person name="Henriet S."/>
            <person name="Mungpakdee S."/>
            <person name="Aury J.M."/>
            <person name="Da Silva C."/>
            <person name="Brinkmann H."/>
            <person name="Mikhaleva J."/>
            <person name="Olsen L.C."/>
            <person name="Jubin C."/>
            <person name="Canestro C."/>
            <person name="Bouquet J.M."/>
            <person name="Danks G."/>
            <person name="Poulain J."/>
            <person name="Campsteijn C."/>
            <person name="Adamski M."/>
            <person name="Cross I."/>
            <person name="Yadetie F."/>
            <person name="Muffato M."/>
            <person name="Louis A."/>
            <person name="Butcher S."/>
            <person name="Tsagkogeorga G."/>
            <person name="Konrad A."/>
            <person name="Singh S."/>
            <person name="Jensen M.F."/>
            <person name="Cong E.H."/>
            <person name="Eikeseth-Otteraa H."/>
            <person name="Noel B."/>
            <person name="Anthouard V."/>
            <person name="Porcel B.M."/>
            <person name="Kachouri-Lafond R."/>
            <person name="Nishino A."/>
            <person name="Ugolini M."/>
            <person name="Chourrout P."/>
            <person name="Nishida H."/>
            <person name="Aasland R."/>
            <person name="Huzurbazar S."/>
            <person name="Westhof E."/>
            <person name="Delsuc F."/>
            <person name="Lehrach H."/>
            <person name="Reinhardt R."/>
            <person name="Weissenbach J."/>
            <person name="Roy S.W."/>
            <person name="Artiguenave F."/>
            <person name="Postlethwait J.H."/>
            <person name="Manak J.R."/>
            <person name="Thompson E.M."/>
            <person name="Jaillon O."/>
            <person name="Du Pasquier L."/>
            <person name="Boudinot P."/>
            <person name="Liberles D.A."/>
            <person name="Volff J.N."/>
            <person name="Philippe H."/>
            <person name="Lenhard B."/>
            <person name="Roest Crollius H."/>
            <person name="Wincker P."/>
            <person name="Chourrout D."/>
        </authorList>
    </citation>
    <scope>NUCLEOTIDE SEQUENCE [LARGE SCALE GENOMIC DNA]</scope>
</reference>
<accession>E4YN71</accession>
<dbReference type="Proteomes" id="UP000011014">
    <property type="component" value="Unassembled WGS sequence"/>
</dbReference>
<evidence type="ECO:0000256" key="1">
    <source>
        <dbReference type="SAM" id="Phobius"/>
    </source>
</evidence>
<gene>
    <name evidence="2" type="ORF">GSOID_T00029980001</name>
</gene>
<feature type="transmembrane region" description="Helical" evidence="1">
    <location>
        <begin position="183"/>
        <end position="208"/>
    </location>
</feature>
<feature type="transmembrane region" description="Helical" evidence="1">
    <location>
        <begin position="141"/>
        <end position="163"/>
    </location>
</feature>
<proteinExistence type="predicted"/>
<protein>
    <recommendedName>
        <fullName evidence="3">Claudin</fullName>
    </recommendedName>
</protein>
<keyword evidence="1" id="KW-0472">Membrane</keyword>